<evidence type="ECO:0000313" key="6">
    <source>
        <dbReference type="EMBL" id="RST96775.1"/>
    </source>
</evidence>
<keyword evidence="6" id="KW-0969">Cilium</keyword>
<dbReference type="Pfam" id="PF02561">
    <property type="entry name" value="FliS"/>
    <property type="match status" value="1"/>
</dbReference>
<dbReference type="InterPro" id="IPR003713">
    <property type="entry name" value="FliS"/>
</dbReference>
<comment type="similarity">
    <text evidence="2">Belongs to the FliS family.</text>
</comment>
<dbReference type="Proteomes" id="UP000287239">
    <property type="component" value="Unassembled WGS sequence"/>
</dbReference>
<evidence type="ECO:0000256" key="2">
    <source>
        <dbReference type="ARBA" id="ARBA00008787"/>
    </source>
</evidence>
<dbReference type="Gene3D" id="1.20.120.340">
    <property type="entry name" value="Flagellar protein FliS"/>
    <property type="match status" value="1"/>
</dbReference>
<dbReference type="SUPFAM" id="SSF101116">
    <property type="entry name" value="Flagellar export chaperone FliS"/>
    <property type="match status" value="1"/>
</dbReference>
<dbReference type="NCBIfam" id="TIGR00208">
    <property type="entry name" value="fliS"/>
    <property type="match status" value="1"/>
</dbReference>
<keyword evidence="6" id="KW-0282">Flagellum</keyword>
<evidence type="ECO:0000313" key="7">
    <source>
        <dbReference type="Proteomes" id="UP000287239"/>
    </source>
</evidence>
<dbReference type="GO" id="GO:0044780">
    <property type="term" value="P:bacterial-type flagellum assembly"/>
    <property type="evidence" value="ECO:0007669"/>
    <property type="project" value="InterPro"/>
</dbReference>
<dbReference type="PANTHER" id="PTHR34773:SF1">
    <property type="entry name" value="FLAGELLAR SECRETION CHAPERONE FLIS"/>
    <property type="match status" value="1"/>
</dbReference>
<proteinExistence type="inferred from homology"/>
<gene>
    <name evidence="6" type="ORF">CBF35_04170</name>
</gene>
<dbReference type="CDD" id="cd16098">
    <property type="entry name" value="FliS"/>
    <property type="match status" value="1"/>
</dbReference>
<evidence type="ECO:0000256" key="4">
    <source>
        <dbReference type="ARBA" id="ARBA00022795"/>
    </source>
</evidence>
<name>A0A429ZSQ3_9ENTE</name>
<dbReference type="EMBL" id="NGJU01000005">
    <property type="protein sequence ID" value="RST96775.1"/>
    <property type="molecule type" value="Genomic_DNA"/>
</dbReference>
<dbReference type="InterPro" id="IPR036584">
    <property type="entry name" value="FliS_sf"/>
</dbReference>
<evidence type="ECO:0000256" key="1">
    <source>
        <dbReference type="ARBA" id="ARBA00004514"/>
    </source>
</evidence>
<evidence type="ECO:0000256" key="3">
    <source>
        <dbReference type="ARBA" id="ARBA00022490"/>
    </source>
</evidence>
<keyword evidence="6" id="KW-0966">Cell projection</keyword>
<dbReference type="GO" id="GO:0071973">
    <property type="term" value="P:bacterial-type flagellum-dependent cell motility"/>
    <property type="evidence" value="ECO:0007669"/>
    <property type="project" value="TreeGrafter"/>
</dbReference>
<protein>
    <submittedName>
        <fullName evidence="6">Flagellar export chaperone FliS</fullName>
    </submittedName>
</protein>
<dbReference type="PANTHER" id="PTHR34773">
    <property type="entry name" value="FLAGELLAR SECRETION CHAPERONE FLIS"/>
    <property type="match status" value="1"/>
</dbReference>
<comment type="subcellular location">
    <subcellularLocation>
        <location evidence="1">Cytoplasm</location>
        <location evidence="1">Cytosol</location>
    </subcellularLocation>
</comment>
<keyword evidence="5" id="KW-0143">Chaperone</keyword>
<dbReference type="RefSeq" id="WP_126778734.1">
    <property type="nucleotide sequence ID" value="NZ_CAUQJP010000088.1"/>
</dbReference>
<reference evidence="6 7" key="1">
    <citation type="submission" date="2017-05" db="EMBL/GenBank/DDBJ databases">
        <title>Vagococcus spp. assemblies.</title>
        <authorList>
            <person name="Gulvik C.A."/>
        </authorList>
    </citation>
    <scope>NUCLEOTIDE SEQUENCE [LARGE SCALE GENOMIC DNA]</scope>
    <source>
        <strain evidence="6 7">NCFB 2777</strain>
    </source>
</reference>
<organism evidence="6 7">
    <name type="scientific">Vagococcus salmoninarum</name>
    <dbReference type="NCBI Taxonomy" id="2739"/>
    <lineage>
        <taxon>Bacteria</taxon>
        <taxon>Bacillati</taxon>
        <taxon>Bacillota</taxon>
        <taxon>Bacilli</taxon>
        <taxon>Lactobacillales</taxon>
        <taxon>Enterococcaceae</taxon>
        <taxon>Vagococcus</taxon>
    </lineage>
</organism>
<dbReference type="OrthoDB" id="1524959at2"/>
<comment type="caution">
    <text evidence="6">The sequence shown here is derived from an EMBL/GenBank/DDBJ whole genome shotgun (WGS) entry which is preliminary data.</text>
</comment>
<accession>A0A429ZSQ3</accession>
<keyword evidence="7" id="KW-1185">Reference proteome</keyword>
<keyword evidence="3" id="KW-0963">Cytoplasm</keyword>
<dbReference type="GeneID" id="98567554"/>
<dbReference type="GO" id="GO:0005829">
    <property type="term" value="C:cytosol"/>
    <property type="evidence" value="ECO:0007669"/>
    <property type="project" value="UniProtKB-SubCell"/>
</dbReference>
<sequence>MGYRDATAMYKNNQILTASPKRLIELLYEGAIKNIKLAELALDTVDFESVNRYSTKAQSIILELKNALNPTAGGEITEQLNQIYDFMFERLVSANIEKQPEKFELVRKMLEELKTTWNELEIS</sequence>
<dbReference type="AlphaFoldDB" id="A0A429ZSQ3"/>
<evidence type="ECO:0000256" key="5">
    <source>
        <dbReference type="ARBA" id="ARBA00023186"/>
    </source>
</evidence>
<keyword evidence="4" id="KW-1005">Bacterial flagellum biogenesis</keyword>
<dbReference type="PIRSF" id="PIRSF039090">
    <property type="entry name" value="Flis"/>
    <property type="match status" value="1"/>
</dbReference>